<dbReference type="SUPFAM" id="SSF52518">
    <property type="entry name" value="Thiamin diphosphate-binding fold (THDP-binding)"/>
    <property type="match status" value="2"/>
</dbReference>
<dbReference type="NCBIfam" id="NF003619">
    <property type="entry name" value="PRK05261.1-4"/>
    <property type="match status" value="1"/>
</dbReference>
<dbReference type="PROSITE" id="PS60002">
    <property type="entry name" value="PHOSPHOKETOLASE_1"/>
    <property type="match status" value="1"/>
</dbReference>
<name>A0A1F6FSB2_9BACT</name>
<evidence type="ECO:0000256" key="2">
    <source>
        <dbReference type="ARBA" id="ARBA00005623"/>
    </source>
</evidence>
<keyword evidence="4" id="KW-0456">Lyase</keyword>
<reference evidence="7 8" key="1">
    <citation type="journal article" date="2016" name="Nat. Commun.">
        <title>Thousands of microbial genomes shed light on interconnected biogeochemical processes in an aquifer system.</title>
        <authorList>
            <person name="Anantharaman K."/>
            <person name="Brown C.T."/>
            <person name="Hug L.A."/>
            <person name="Sharon I."/>
            <person name="Castelle C.J."/>
            <person name="Probst A.J."/>
            <person name="Thomas B.C."/>
            <person name="Singh A."/>
            <person name="Wilkins M.J."/>
            <person name="Karaoz U."/>
            <person name="Brodie E.L."/>
            <person name="Williams K.H."/>
            <person name="Hubbard S.S."/>
            <person name="Banfield J.F."/>
        </authorList>
    </citation>
    <scope>NUCLEOTIDE SEQUENCE [LARGE SCALE GENOMIC DNA]</scope>
</reference>
<protein>
    <submittedName>
        <fullName evidence="7">Phosphoketolase</fullName>
    </submittedName>
</protein>
<dbReference type="PANTHER" id="PTHR31273">
    <property type="entry name" value="PHOSPHOKETOLASE-RELATED"/>
    <property type="match status" value="1"/>
</dbReference>
<dbReference type="InterPro" id="IPR018969">
    <property type="entry name" value="Xul5P/Fru6P_PKetolase_C"/>
</dbReference>
<feature type="domain" description="Xylulose 5-phosphate/Fructose 6-phosphate phosphoketolase C-terminal" evidence="5">
    <location>
        <begin position="579"/>
        <end position="783"/>
    </location>
</feature>
<evidence type="ECO:0000259" key="5">
    <source>
        <dbReference type="Pfam" id="PF09363"/>
    </source>
</evidence>
<comment type="cofactor">
    <cofactor evidence="1">
        <name>thiamine diphosphate</name>
        <dbReference type="ChEBI" id="CHEBI:58937"/>
    </cofactor>
</comment>
<proteinExistence type="inferred from homology"/>
<dbReference type="InterPro" id="IPR005593">
    <property type="entry name" value="Xul5P/Fru6P_PKetolase"/>
</dbReference>
<evidence type="ECO:0000256" key="1">
    <source>
        <dbReference type="ARBA" id="ARBA00001964"/>
    </source>
</evidence>
<evidence type="ECO:0000256" key="4">
    <source>
        <dbReference type="ARBA" id="ARBA00023239"/>
    </source>
</evidence>
<dbReference type="Pfam" id="PF09364">
    <property type="entry name" value="XFP_N"/>
    <property type="match status" value="1"/>
</dbReference>
<feature type="domain" description="Xylulose 5-phosphate/Fructose 6-phosphate phosphoketolase N-terminal" evidence="6">
    <location>
        <begin position="3"/>
        <end position="356"/>
    </location>
</feature>
<dbReference type="Pfam" id="PF03894">
    <property type="entry name" value="XFP"/>
    <property type="match status" value="1"/>
</dbReference>
<dbReference type="NCBIfam" id="NF003616">
    <property type="entry name" value="PRK05261.1-1"/>
    <property type="match status" value="1"/>
</dbReference>
<dbReference type="InterPro" id="IPR019790">
    <property type="entry name" value="Xul5P/Fru6P_PKetolase_CS"/>
</dbReference>
<dbReference type="InterPro" id="IPR009014">
    <property type="entry name" value="Transketo_C/PFOR_II"/>
</dbReference>
<accession>A0A1F6FSB2</accession>
<dbReference type="EMBL" id="MFMT01000014">
    <property type="protein sequence ID" value="OGG88756.1"/>
    <property type="molecule type" value="Genomic_DNA"/>
</dbReference>
<evidence type="ECO:0000256" key="3">
    <source>
        <dbReference type="ARBA" id="ARBA00023052"/>
    </source>
</evidence>
<dbReference type="Gene3D" id="3.40.50.970">
    <property type="match status" value="2"/>
</dbReference>
<dbReference type="InterPro" id="IPR029061">
    <property type="entry name" value="THDP-binding"/>
</dbReference>
<organism evidence="7 8">
    <name type="scientific">Candidatus Kaiserbacteria bacterium RIFOXYD1_FULL_42_15</name>
    <dbReference type="NCBI Taxonomy" id="1798532"/>
    <lineage>
        <taxon>Bacteria</taxon>
        <taxon>Candidatus Kaiseribacteriota</taxon>
    </lineage>
</organism>
<comment type="caution">
    <text evidence="7">The sequence shown here is derived from an EMBL/GenBank/DDBJ whole genome shotgun (WGS) entry which is preliminary data.</text>
</comment>
<dbReference type="InterPro" id="IPR019789">
    <property type="entry name" value="Xul5P/Fru6P_PKetolase_ThDP_BS"/>
</dbReference>
<dbReference type="GO" id="GO:0016832">
    <property type="term" value="F:aldehyde-lyase activity"/>
    <property type="evidence" value="ECO:0007669"/>
    <property type="project" value="InterPro"/>
</dbReference>
<dbReference type="PROSITE" id="PS60003">
    <property type="entry name" value="PHOSPHOKETOLASE_2"/>
    <property type="match status" value="1"/>
</dbReference>
<dbReference type="Gene3D" id="3.40.50.920">
    <property type="match status" value="1"/>
</dbReference>
<gene>
    <name evidence="7" type="ORF">A2592_02700</name>
</gene>
<dbReference type="PIRSF" id="PIRSF017245">
    <property type="entry name" value="Phosphoketolase"/>
    <property type="match status" value="1"/>
</dbReference>
<evidence type="ECO:0000259" key="6">
    <source>
        <dbReference type="Pfam" id="PF09364"/>
    </source>
</evidence>
<evidence type="ECO:0000313" key="7">
    <source>
        <dbReference type="EMBL" id="OGG88756.1"/>
    </source>
</evidence>
<dbReference type="AlphaFoldDB" id="A0A1F6FSB2"/>
<keyword evidence="3" id="KW-0786">Thiamine pyrophosphate</keyword>
<dbReference type="Pfam" id="PF09363">
    <property type="entry name" value="XFP_C"/>
    <property type="match status" value="1"/>
</dbReference>
<dbReference type="GO" id="GO:0005975">
    <property type="term" value="P:carbohydrate metabolic process"/>
    <property type="evidence" value="ECO:0007669"/>
    <property type="project" value="InterPro"/>
</dbReference>
<comment type="similarity">
    <text evidence="2">Belongs to the XFP family.</text>
</comment>
<sequence length="787" mass="88854">MNDQISKYIRAANYLSAAQIYLQDNFLLKEPLQPEHIKKRLLGHWGTCPGINFAYAHLNRAITAHSLEMMFVLGPGHGFPAIQANLFLEGTLSKYYPSVPRNTTGIAELFKKFSWPYGFPSHSNPEAPGVILEGGELGYSLSTSFGSILDNPHLITACLVGDGEAETGPTATAWHLNKLIDPATNGAVLPILHLNGYKISGPTFFGRMSDDELISLFTGYGYEPHLVDAFVEGDVHAKMATVLDSAVEAIRFTQHCAREGTLKGTPKWPMIILRTPKGWNSIGYLDGKRIEDNNFSHQVIAEQAKTNPEHLAKLEHWLRSYNFNEIFDGEHFDSDIESLVPEESRRMGDSSYTRGGAPHYQPLILPELTDYAAANLCDLDNPICGMESSMEKIGAYLRDAMKLNEHNRNLRLMSPDETYSNKLQAVFQYTKRAFVWPHREWDIDLANDGRVLEMLSEHSLQGLLQGYVLTGRHGVFASYEAFIQIVASMADQYAKFLKIAREVPWRGTIPSLNYILTSTGWEQEHNGFSHQNPGFIDGVLQRQGEFTNVYFPPDANTAIVTFDRVMRSTEEINVMVCGKRPLPIWRTLEEAKNDVVDGISTWNFASDDDPHMVFASVGDHSTQEVLAAISIVRQEIPAFRMRYVNINSLSSIGFGIGNAHHQVVREHFFEYFTTDKPVYMNFHGYPQTIKQILFDYGCDAARFKVHGYEESGSITTPFDMMVRNHVDRFHLAMEAFSLAEGQGIIDAGEAKKLHQKYEEKLIEHKAYIMEFGDDPEIITNWIWQSRS</sequence>
<evidence type="ECO:0000313" key="8">
    <source>
        <dbReference type="Proteomes" id="UP000179230"/>
    </source>
</evidence>
<dbReference type="InterPro" id="IPR018970">
    <property type="entry name" value="Xul5P/Fru6P_PKetolase_N"/>
</dbReference>
<dbReference type="Proteomes" id="UP000179230">
    <property type="component" value="Unassembled WGS sequence"/>
</dbReference>
<dbReference type="PANTHER" id="PTHR31273:SF0">
    <property type="entry name" value="PHOSPHOKETOLASE-RELATED"/>
    <property type="match status" value="1"/>
</dbReference>